<reference evidence="2 3" key="1">
    <citation type="submission" date="2024-05" db="EMBL/GenBank/DDBJ databases">
        <title>Genome sequencing and assembly of Indian major carp, Cirrhinus mrigala (Hamilton, 1822).</title>
        <authorList>
            <person name="Mohindra V."/>
            <person name="Chowdhury L.M."/>
            <person name="Lal K."/>
            <person name="Jena J.K."/>
        </authorList>
    </citation>
    <scope>NUCLEOTIDE SEQUENCE [LARGE SCALE GENOMIC DNA]</scope>
    <source>
        <strain evidence="2">CM1030</strain>
        <tissue evidence="2">Blood</tissue>
    </source>
</reference>
<evidence type="ECO:0000256" key="1">
    <source>
        <dbReference type="SAM" id="MobiDB-lite"/>
    </source>
</evidence>
<evidence type="ECO:0000313" key="3">
    <source>
        <dbReference type="Proteomes" id="UP001529510"/>
    </source>
</evidence>
<dbReference type="EMBL" id="JAMKFB020000227">
    <property type="protein sequence ID" value="KAL0151791.1"/>
    <property type="molecule type" value="Genomic_DNA"/>
</dbReference>
<name>A0ABD0MT91_CIRMR</name>
<protein>
    <submittedName>
        <fullName evidence="2">Uncharacterized protein</fullName>
    </submittedName>
</protein>
<sequence length="166" mass="18378">MNQQQTLHQRQHNSTLNTTVSRNQDGTEGKICLSTHNPTALALSEKYLLEGRLLFKIAVDTHRGLSQHSSVYEKGETAVCAADPTTKEVNVAASHAETLHSAPKNRTSEQMHMLPYLYPDGRGVASCANLHTQFHWPVSILSEVFGLPRATPSVVHYSTQLGVYDR</sequence>
<proteinExistence type="predicted"/>
<keyword evidence="3" id="KW-1185">Reference proteome</keyword>
<evidence type="ECO:0000313" key="2">
    <source>
        <dbReference type="EMBL" id="KAL0151791.1"/>
    </source>
</evidence>
<dbReference type="AlphaFoldDB" id="A0ABD0MT91"/>
<organism evidence="2 3">
    <name type="scientific">Cirrhinus mrigala</name>
    <name type="common">Mrigala</name>
    <dbReference type="NCBI Taxonomy" id="683832"/>
    <lineage>
        <taxon>Eukaryota</taxon>
        <taxon>Metazoa</taxon>
        <taxon>Chordata</taxon>
        <taxon>Craniata</taxon>
        <taxon>Vertebrata</taxon>
        <taxon>Euteleostomi</taxon>
        <taxon>Actinopterygii</taxon>
        <taxon>Neopterygii</taxon>
        <taxon>Teleostei</taxon>
        <taxon>Ostariophysi</taxon>
        <taxon>Cypriniformes</taxon>
        <taxon>Cyprinidae</taxon>
        <taxon>Labeoninae</taxon>
        <taxon>Labeonini</taxon>
        <taxon>Cirrhinus</taxon>
    </lineage>
</organism>
<dbReference type="Proteomes" id="UP001529510">
    <property type="component" value="Unassembled WGS sequence"/>
</dbReference>
<feature type="region of interest" description="Disordered" evidence="1">
    <location>
        <begin position="1"/>
        <end position="24"/>
    </location>
</feature>
<comment type="caution">
    <text evidence="2">The sequence shown here is derived from an EMBL/GenBank/DDBJ whole genome shotgun (WGS) entry which is preliminary data.</text>
</comment>
<accession>A0ABD0MT91</accession>
<gene>
    <name evidence="2" type="ORF">M9458_052942</name>
</gene>